<dbReference type="GO" id="GO:0006754">
    <property type="term" value="P:ATP biosynthetic process"/>
    <property type="evidence" value="ECO:0007669"/>
    <property type="project" value="TreeGrafter"/>
</dbReference>
<dbReference type="CDD" id="cd07067">
    <property type="entry name" value="HP_PGM_like"/>
    <property type="match status" value="1"/>
</dbReference>
<evidence type="ECO:0000313" key="3">
    <source>
        <dbReference type="EMBL" id="NEG77772.1"/>
    </source>
</evidence>
<dbReference type="SUPFAM" id="SSF55811">
    <property type="entry name" value="Nudix"/>
    <property type="match status" value="1"/>
</dbReference>
<dbReference type="EMBL" id="WHZY01000002">
    <property type="protein sequence ID" value="NEG77772.1"/>
    <property type="molecule type" value="Genomic_DNA"/>
</dbReference>
<dbReference type="InterPro" id="IPR029033">
    <property type="entry name" value="His_PPase_superfam"/>
</dbReference>
<dbReference type="InterPro" id="IPR020084">
    <property type="entry name" value="NUDIX_hydrolase_CS"/>
</dbReference>
<dbReference type="PANTHER" id="PTHR21340">
    <property type="entry name" value="DIADENOSINE 5,5-P1,P4-TETRAPHOSPHATE PYROPHOSPHOHYDROLASE MUTT"/>
    <property type="match status" value="1"/>
</dbReference>
<dbReference type="SUPFAM" id="SSF53254">
    <property type="entry name" value="Phosphoglycerate mutase-like"/>
    <property type="match status" value="1"/>
</dbReference>
<dbReference type="Pfam" id="PF00293">
    <property type="entry name" value="NUDIX"/>
    <property type="match status" value="1"/>
</dbReference>
<organism evidence="3 4">
    <name type="scientific">Bifidobacterium avesanii</name>
    <dbReference type="NCBI Taxonomy" id="1798157"/>
    <lineage>
        <taxon>Bacteria</taxon>
        <taxon>Bacillati</taxon>
        <taxon>Actinomycetota</taxon>
        <taxon>Actinomycetes</taxon>
        <taxon>Bifidobacteriales</taxon>
        <taxon>Bifidobacteriaceae</taxon>
        <taxon>Bifidobacterium</taxon>
    </lineage>
</organism>
<dbReference type="InterPro" id="IPR000086">
    <property type="entry name" value="NUDIX_hydrolase_dom"/>
</dbReference>
<dbReference type="CDD" id="cd03673">
    <property type="entry name" value="NUDIX_Ap6A_hydrolase"/>
    <property type="match status" value="1"/>
</dbReference>
<evidence type="ECO:0000256" key="1">
    <source>
        <dbReference type="ARBA" id="ARBA00022801"/>
    </source>
</evidence>
<reference evidence="3 4" key="1">
    <citation type="submission" date="2019-10" db="EMBL/GenBank/DDBJ databases">
        <title>Bifidobacterium from non-human primates.</title>
        <authorList>
            <person name="Modesto M."/>
        </authorList>
    </citation>
    <scope>NUCLEOTIDE SEQUENCE [LARGE SCALE GENOMIC DNA]</scope>
    <source>
        <strain evidence="3 4">TREC</strain>
    </source>
</reference>
<dbReference type="GO" id="GO:0004081">
    <property type="term" value="F:bis(5'-nucleosyl)-tetraphosphatase (asymmetrical) activity"/>
    <property type="evidence" value="ECO:0007669"/>
    <property type="project" value="TreeGrafter"/>
</dbReference>
<dbReference type="InterPro" id="IPR015797">
    <property type="entry name" value="NUDIX_hydrolase-like_dom_sf"/>
</dbReference>
<dbReference type="InterPro" id="IPR051325">
    <property type="entry name" value="Nudix_hydrolase_domain"/>
</dbReference>
<dbReference type="Gene3D" id="3.90.79.10">
    <property type="entry name" value="Nucleoside Triphosphate Pyrophosphohydrolase"/>
    <property type="match status" value="1"/>
</dbReference>
<name>A0A7K3TFF9_9BIFI</name>
<dbReference type="OrthoDB" id="4287477at2"/>
<gene>
    <name evidence="3" type="ORF">GFD22_01985</name>
</gene>
<dbReference type="Gene3D" id="3.40.50.1240">
    <property type="entry name" value="Phosphoglycerate mutase-like"/>
    <property type="match status" value="1"/>
</dbReference>
<evidence type="ECO:0000259" key="2">
    <source>
        <dbReference type="PROSITE" id="PS51462"/>
    </source>
</evidence>
<evidence type="ECO:0000313" key="4">
    <source>
        <dbReference type="Proteomes" id="UP000469763"/>
    </source>
</evidence>
<dbReference type="SMART" id="SM00855">
    <property type="entry name" value="PGAM"/>
    <property type="match status" value="1"/>
</dbReference>
<dbReference type="PROSITE" id="PS51462">
    <property type="entry name" value="NUDIX"/>
    <property type="match status" value="1"/>
</dbReference>
<keyword evidence="4" id="KW-1185">Reference proteome</keyword>
<dbReference type="Pfam" id="PF00300">
    <property type="entry name" value="His_Phos_1"/>
    <property type="match status" value="1"/>
</dbReference>
<dbReference type="GO" id="GO:0006167">
    <property type="term" value="P:AMP biosynthetic process"/>
    <property type="evidence" value="ECO:0007669"/>
    <property type="project" value="TreeGrafter"/>
</dbReference>
<comment type="caution">
    <text evidence="3">The sequence shown here is derived from an EMBL/GenBank/DDBJ whole genome shotgun (WGS) entry which is preliminary data.</text>
</comment>
<dbReference type="RefSeq" id="WP_152349825.1">
    <property type="nucleotide sequence ID" value="NZ_WBSN01000003.1"/>
</dbReference>
<feature type="domain" description="Nudix hydrolase" evidence="2">
    <location>
        <begin position="3"/>
        <end position="166"/>
    </location>
</feature>
<sequence length="349" mass="38571">MALVVEAAGGILYRWRNDQTHDTPEEALDAIEVCVVHRPRYDDWTWPKGKLNPNETSRHAAVREIGEETGVNVALGAYLGDVEYPLLDEGRNTKRSKAKGVDTKHVRYWMATPLGADSKQRLRTAFGPIQLADREEIDNVVWLSAARARHVLSHPLDRDILDLFVARVKSGATAARTVLLVRHAKAEARKTWTGTDAERPITPRGAAAAYSLSRELACYDPQRLVTSPWRRCRETLKILSWQSGMPLETADPLTEDAFAADPDAAWACFLSQITGALETGRNTAICMHRPVIGGIFGHLRTMCATKALAKRLIPSTPYMPTGTAIMFSVVDGPNGPIIIDIQKVTPIVY</sequence>
<protein>
    <submittedName>
        <fullName evidence="3">NUDIX domain-containing protein</fullName>
    </submittedName>
</protein>
<dbReference type="PANTHER" id="PTHR21340:SF0">
    <property type="entry name" value="BIS(5'-NUCLEOSYL)-TETRAPHOSPHATASE [ASYMMETRICAL]"/>
    <property type="match status" value="1"/>
</dbReference>
<dbReference type="PROSITE" id="PS00893">
    <property type="entry name" value="NUDIX_BOX"/>
    <property type="match status" value="1"/>
</dbReference>
<dbReference type="AlphaFoldDB" id="A0A7K3TFF9"/>
<dbReference type="InterPro" id="IPR013078">
    <property type="entry name" value="His_Pase_superF_clade-1"/>
</dbReference>
<dbReference type="Proteomes" id="UP000469763">
    <property type="component" value="Unassembled WGS sequence"/>
</dbReference>
<proteinExistence type="predicted"/>
<accession>A0A7K3TFF9</accession>
<keyword evidence="1" id="KW-0378">Hydrolase</keyword>